<protein>
    <recommendedName>
        <fullName evidence="2">Fibronectin type-III domain-containing protein</fullName>
    </recommendedName>
</protein>
<sequence>MYRAVAVDGTGTALNCTSSSTSCQIPITTCGEKYQVHVTAISDDCESTSNVTSSFETVPCAPANPKTSQDCSSNVIVFSWDPTNNTFYYEAMAVDNTGKTTECRTADNTCSFTNTDCGQFYKFTVYAVSQCNSEVSQPEFVRTSPCLPTNVLTGAGCHSDMLITTWDSAAGALSYTVEAKDNTGETYNCTTSSNSCAMNGVLCGEQLSVWITASNDNCSTDKVLGDIAQTVPCNPFNVSASVDCSQDSARVNWMTSIGAIFYIAIAEDGNGNSHSCNSMDTNCLIKGLKCGQNYTASVIGTNLVCNSSSSNEVTFMTAPCPPTNIEAFRDCAANHALIVWQNHQPTGLYTATIEDQSRAQLTCTSNTVNNCKIPSLACGKTYNVTVTYNDGNCPSTSTPINMDSVPCVPEDVRASVACATGELAVTWNISVPAENYTTMISTGVGQPLYCNSTETQCTVKGLLCGSSYAVIVFSVTGTCISLPSTEVTVQTLPCHPTNVTAVHTCAPYLVPVSWVASDGAKYYTAVAVSRGGHRSECTTNTTSCSLPVLHCGEVYTIGVSGADDNCTGRLSDTVSLNTEPCTPSNVTSQVFCSAATAQVFWPRRANAVSYSVKATSNGATLSCSGPSPNCTLSNLVCDHEYDIFVSATDGTCVSNFSAPFRQDPVPCAPQNVSATLVCVNHSALVSWVGSPRDVRYNVTLTGQDGHTQHCHTNTTSCQLFDIDCGETYSITVTPYSKTCRGHPSAVYSFEAGLCAPINVTVSPACEDRTVSWTHVTGAEMYIATATAADGHKHTCSSNYSSSCNFTGLHCGETYTVTVVTVDRGCWSEPSSAVDMKTALCPPTNLKGQVSCDTNTMTLTWDPTPLSGVTYTLQTDLGSQFTPSVYTTSNTSHTLTNGLCGQRYAVRIAAQDGNCRGRYSSPIEISTAPCQPTNLIAHVDCGTNKGNFSWFQSSGVGFYTVKVTGENGHVASCSSNDTSCAVRLDCGHSYSATLVASTDSCNSSKHADINFDSAPCLIEDVSAELQCNTNVMNVSWTETPGTDNYTAWAISTDGHRASCNSTSNSCSIHDLQCSKVYEVAVTSSSIHCTIISGSDYNVQSAPCKPENIAVDQSCSSKTMTVKWSQGSTTQNNTVTATSASGVNSTWDSSESSYSFLDLSCGQLYTFTVMGHTNVCMSEMSTPVEKLTAPCPPTNVSAVLNCTTRTALVRWSSAAAATAYSVQATSMSGLNSSCSDMGTSCSLNNLVCGLEYSVVVEAMNTGCPGPASAPAMLATEPCAPVNLSVHYNVSTAQVMWGAARGASSYSVQAVTAQGWTVTCNTTNTSCSLNGLQCGQIYNITVRAQNRACDSVISKTHHLKTEPCPPTNVKASLECDHRILTVSWQQSDFAVGYVAYFDNQNGHHASCVGTDTQCVVPGLMCGTVYNVWVKALGWQYNSSDSTVVSLTSAPCLPREVEAKVDCNSDGAAVVSWNATYGAANFSLTAIVSGSPQTLCATQQNRCNVTGLSCGETYNLSFTASNTQCSLTAQMHANLTTRPCPPQRVAVDLQCGSHTAVLSWEERSDVEFYVARAIKTSGGEVKTCNSTGSTCPFASLDCGETYNFTVTAHSQGCRSQASTTVFIQTEPCTPRQLVVDATCDQGALVSWSPSPGAETYHVVAMGVNGQVHTCNTTSSNCSISELRCGQKYTVFVTASHKNCSSEASENATLNTGPCQPDGLSVTFHCKNQSAQLSWTPRDNAVDYYGCAQAGNGHMLYCHSRNPTCTIQDLECGTLYNFSVRASDGTCNSSFSDPVQSGAAPCPPDTVKVKLMPMQTEIQVLRFSWTEVTYRDTEYILKLTGRLLGDSQAQFDLSSYWTSTTYFEIPLPCGSAYSATVESRKAASTSNPSVPLNDTTAPCPPSGVAYSGNSSLATVSWNTSMFATTFRVYDNSVKPKAQLCRTAGLSCSLTNITSTNIVITAGNTAGESEATRVPIVVTNRRRRDLSVQRPKNGGLSAPVLDVKQTMSTVILVEWSQIDTASHYSLKIRKQGSSSEPEEITVYGESTILTDLSPNSIYCIRVSARNSATSGPESEPVCVQIGEDLPQ</sequence>
<comment type="caution">
    <text evidence="3">The sequence shown here is derived from an EMBL/GenBank/DDBJ whole genome shotgun (WGS) entry which is preliminary data.</text>
</comment>
<feature type="region of interest" description="Disordered" evidence="1">
    <location>
        <begin position="2061"/>
        <end position="2081"/>
    </location>
</feature>
<name>A0A6A5EZV4_PERFL</name>
<feature type="domain" description="Fibronectin type-III" evidence="2">
    <location>
        <begin position="1190"/>
        <end position="1276"/>
    </location>
</feature>
<dbReference type="PANTHER" id="PTHR47135:SF4">
    <property type="match status" value="1"/>
</dbReference>
<feature type="domain" description="Fibronectin type-III" evidence="2">
    <location>
        <begin position="1103"/>
        <end position="1189"/>
    </location>
</feature>
<dbReference type="PROSITE" id="PS50853">
    <property type="entry name" value="FN3"/>
    <property type="match status" value="14"/>
</dbReference>
<reference evidence="3 4" key="1">
    <citation type="submission" date="2019-06" db="EMBL/GenBank/DDBJ databases">
        <title>A chromosome-scale genome assembly of the European perch, Perca fluviatilis.</title>
        <authorList>
            <person name="Roques C."/>
            <person name="Zahm M."/>
            <person name="Cabau C."/>
            <person name="Klopp C."/>
            <person name="Bouchez O."/>
            <person name="Donnadieu C."/>
            <person name="Kuhl H."/>
            <person name="Gislard M."/>
            <person name="Guendouz S."/>
            <person name="Journot L."/>
            <person name="Haffray P."/>
            <person name="Bestin A."/>
            <person name="Morvezen R."/>
            <person name="Feron R."/>
            <person name="Wen M."/>
            <person name="Jouanno E."/>
            <person name="Herpin A."/>
            <person name="Schartl M."/>
            <person name="Postlethwait J."/>
            <person name="Schaerlinger B."/>
            <person name="Chardard D."/>
            <person name="Lecocq T."/>
            <person name="Poncet C."/>
            <person name="Jaffrelo L."/>
            <person name="Lampietro C."/>
            <person name="Guiguen Y."/>
        </authorList>
    </citation>
    <scope>NUCLEOTIDE SEQUENCE [LARGE SCALE GENOMIC DNA]</scope>
    <source>
        <tissue evidence="3">Blood</tissue>
    </source>
</reference>
<feature type="domain" description="Fibronectin type-III" evidence="2">
    <location>
        <begin position="1711"/>
        <end position="1800"/>
    </location>
</feature>
<feature type="domain" description="Fibronectin type-III" evidence="2">
    <location>
        <begin position="841"/>
        <end position="929"/>
    </location>
</feature>
<feature type="domain" description="Fibronectin type-III" evidence="2">
    <location>
        <begin position="1"/>
        <end position="60"/>
    </location>
</feature>
<evidence type="ECO:0000259" key="2">
    <source>
        <dbReference type="PROSITE" id="PS50853"/>
    </source>
</evidence>
<feature type="domain" description="Fibronectin type-III" evidence="2">
    <location>
        <begin position="408"/>
        <end position="494"/>
    </location>
</feature>
<evidence type="ECO:0000256" key="1">
    <source>
        <dbReference type="SAM" id="MobiDB-lite"/>
    </source>
</evidence>
<dbReference type="CDD" id="cd00063">
    <property type="entry name" value="FN3"/>
    <property type="match status" value="8"/>
</dbReference>
<dbReference type="InterPro" id="IPR003961">
    <property type="entry name" value="FN3_dom"/>
</dbReference>
<feature type="domain" description="Fibronectin type-III" evidence="2">
    <location>
        <begin position="1625"/>
        <end position="1710"/>
    </location>
</feature>
<dbReference type="Proteomes" id="UP000465112">
    <property type="component" value="Chromosome 11"/>
</dbReference>
<feature type="domain" description="Fibronectin type-III" evidence="2">
    <location>
        <begin position="1277"/>
        <end position="1361"/>
    </location>
</feature>
<feature type="domain" description="Fibronectin type-III" evidence="2">
    <location>
        <begin position="1989"/>
        <end position="2078"/>
    </location>
</feature>
<dbReference type="InterPro" id="IPR013783">
    <property type="entry name" value="Ig-like_fold"/>
</dbReference>
<evidence type="ECO:0000313" key="4">
    <source>
        <dbReference type="Proteomes" id="UP000465112"/>
    </source>
</evidence>
<dbReference type="Pfam" id="PF00041">
    <property type="entry name" value="fn3"/>
    <property type="match status" value="4"/>
</dbReference>
<feature type="domain" description="Fibronectin type-III" evidence="2">
    <location>
        <begin position="1362"/>
        <end position="1448"/>
    </location>
</feature>
<dbReference type="SMART" id="SM00060">
    <property type="entry name" value="FN3"/>
    <property type="match status" value="18"/>
</dbReference>
<dbReference type="InterPro" id="IPR036116">
    <property type="entry name" value="FN3_sf"/>
</dbReference>
<evidence type="ECO:0000313" key="3">
    <source>
        <dbReference type="EMBL" id="KAF1383939.1"/>
    </source>
</evidence>
<feature type="domain" description="Fibronectin type-III" evidence="2">
    <location>
        <begin position="234"/>
        <end position="320"/>
    </location>
</feature>
<proteinExistence type="predicted"/>
<dbReference type="PROSITE" id="PS51257">
    <property type="entry name" value="PROKAR_LIPOPROTEIN"/>
    <property type="match status" value="1"/>
</dbReference>
<dbReference type="SUPFAM" id="SSF49265">
    <property type="entry name" value="Fibronectin type III"/>
    <property type="match status" value="14"/>
</dbReference>
<organism evidence="3 4">
    <name type="scientific">Perca fluviatilis</name>
    <name type="common">European perch</name>
    <dbReference type="NCBI Taxonomy" id="8168"/>
    <lineage>
        <taxon>Eukaryota</taxon>
        <taxon>Metazoa</taxon>
        <taxon>Chordata</taxon>
        <taxon>Craniata</taxon>
        <taxon>Vertebrata</taxon>
        <taxon>Euteleostomi</taxon>
        <taxon>Actinopterygii</taxon>
        <taxon>Neopterygii</taxon>
        <taxon>Teleostei</taxon>
        <taxon>Neoteleostei</taxon>
        <taxon>Acanthomorphata</taxon>
        <taxon>Eupercaria</taxon>
        <taxon>Perciformes</taxon>
        <taxon>Percoidei</taxon>
        <taxon>Percidae</taxon>
        <taxon>Percinae</taxon>
        <taxon>Perca</taxon>
    </lineage>
</organism>
<feature type="domain" description="Fibronectin type-III" evidence="2">
    <location>
        <begin position="668"/>
        <end position="757"/>
    </location>
</feature>
<gene>
    <name evidence="3" type="ORF">PFLUV_G00137040</name>
</gene>
<keyword evidence="4" id="KW-1185">Reference proteome</keyword>
<feature type="domain" description="Fibronectin type-III" evidence="2">
    <location>
        <begin position="1537"/>
        <end position="1624"/>
    </location>
</feature>
<dbReference type="Gene3D" id="2.60.40.10">
    <property type="entry name" value="Immunoglobulins"/>
    <property type="match status" value="14"/>
</dbReference>
<feature type="domain" description="Fibronectin type-III" evidence="2">
    <location>
        <begin position="61"/>
        <end position="146"/>
    </location>
</feature>
<accession>A0A6A5EZV4</accession>
<dbReference type="PANTHER" id="PTHR47135">
    <property type="entry name" value="FIBRONECTIN TYPE III DOMAIN-CONTAINING PROTEIN 7"/>
    <property type="match status" value="1"/>
</dbReference>
<dbReference type="EMBL" id="VHII01000011">
    <property type="protein sequence ID" value="KAF1383939.1"/>
    <property type="molecule type" value="Genomic_DNA"/>
</dbReference>